<dbReference type="RefSeq" id="WP_163895753.1">
    <property type="nucleotide sequence ID" value="NZ_JAAFYS010000004.1"/>
</dbReference>
<name>A0A6B2JM19_9RHOB</name>
<reference evidence="1 2" key="1">
    <citation type="submission" date="2020-02" db="EMBL/GenBank/DDBJ databases">
        <title>Pseudoroseicyclus tamarix, sp. nov., isolated from offshore sediment of a Tamarix chinensis forest.</title>
        <authorList>
            <person name="Gai Y."/>
        </authorList>
    </citation>
    <scope>NUCLEOTIDE SEQUENCE [LARGE SCALE GENOMIC DNA]</scope>
    <source>
        <strain evidence="1 2">CLL3-39</strain>
    </source>
</reference>
<comment type="caution">
    <text evidence="1">The sequence shown here is derived from an EMBL/GenBank/DDBJ whole genome shotgun (WGS) entry which is preliminary data.</text>
</comment>
<dbReference type="InterPro" id="IPR021251">
    <property type="entry name" value="DUF2793"/>
</dbReference>
<dbReference type="Proteomes" id="UP000474757">
    <property type="component" value="Unassembled WGS sequence"/>
</dbReference>
<keyword evidence="2" id="KW-1185">Reference proteome</keyword>
<dbReference type="Pfam" id="PF10983">
    <property type="entry name" value="DUF2793"/>
    <property type="match status" value="1"/>
</dbReference>
<dbReference type="EMBL" id="JAAGAB010000004">
    <property type="protein sequence ID" value="NDV02621.1"/>
    <property type="molecule type" value="Genomic_DNA"/>
</dbReference>
<proteinExistence type="predicted"/>
<evidence type="ECO:0000313" key="2">
    <source>
        <dbReference type="Proteomes" id="UP000474757"/>
    </source>
</evidence>
<organism evidence="1 2">
    <name type="scientific">Pseudoroseicyclus tamaricis</name>
    <dbReference type="NCBI Taxonomy" id="2705421"/>
    <lineage>
        <taxon>Bacteria</taxon>
        <taxon>Pseudomonadati</taxon>
        <taxon>Pseudomonadota</taxon>
        <taxon>Alphaproteobacteria</taxon>
        <taxon>Rhodobacterales</taxon>
        <taxon>Paracoccaceae</taxon>
        <taxon>Pseudoroseicyclus</taxon>
    </lineage>
</organism>
<dbReference type="AlphaFoldDB" id="A0A6B2JM19"/>
<sequence>MTQTSPRLSLPYLQAAQAQKHVTHNEALQILDALVGLGVASFDAASPPASPEEGEVHALGSAPTGAWEGRAGQLALFANGGWLFVAPQEGWLAWDISAAAFRLFSAGAWAPWVAESQNLAGLGIGTTWNAGNRLSVASDAALFSHAGGGHQRKVNKAAAGETASLLFQSDWMGRAEMGLAGSNAFSIKVSPDGSAWHTGLTFTGTGIAALLAGTTIDGAEAYHRANILAPVGLAAGSPTGGVIERGSGAGGEWARFADGTQLCWTTDLSAPDIATTDGALHRSADISWTFPSAFSAPPAVTAGQTSHPGAWSTTSAVTATGATARLHAATSTAGPVTFALTALGRWD</sequence>
<gene>
    <name evidence="1" type="ORF">GZA08_16760</name>
</gene>
<accession>A0A6B2JM19</accession>
<evidence type="ECO:0000313" key="1">
    <source>
        <dbReference type="EMBL" id="NDV02621.1"/>
    </source>
</evidence>
<protein>
    <submittedName>
        <fullName evidence="1">DUF2793 domain-containing protein</fullName>
    </submittedName>
</protein>